<dbReference type="InterPro" id="IPR051198">
    <property type="entry name" value="BchE-like"/>
</dbReference>
<organism evidence="10 11">
    <name type="scientific">Candidatus Zymogenus saltonus</name>
    <dbReference type="NCBI Taxonomy" id="2844893"/>
    <lineage>
        <taxon>Bacteria</taxon>
        <taxon>Deltaproteobacteria</taxon>
        <taxon>Candidatus Zymogenia</taxon>
        <taxon>Candidatus Zymogeniales</taxon>
        <taxon>Candidatus Zymogenaceae</taxon>
        <taxon>Candidatus Zymogenus</taxon>
    </lineage>
</organism>
<evidence type="ECO:0000256" key="1">
    <source>
        <dbReference type="ARBA" id="ARBA00001966"/>
    </source>
</evidence>
<evidence type="ECO:0000256" key="7">
    <source>
        <dbReference type="ARBA" id="ARBA00023014"/>
    </source>
</evidence>
<dbReference type="PROSITE" id="PS51918">
    <property type="entry name" value="RADICAL_SAM"/>
    <property type="match status" value="1"/>
</dbReference>
<evidence type="ECO:0000313" key="10">
    <source>
        <dbReference type="EMBL" id="MBN1571893.1"/>
    </source>
</evidence>
<reference evidence="10" key="2">
    <citation type="submission" date="2021-01" db="EMBL/GenBank/DDBJ databases">
        <authorList>
            <person name="Hahn C.R."/>
            <person name="Youssef N.H."/>
            <person name="Elshahed M."/>
        </authorList>
    </citation>
    <scope>NUCLEOTIDE SEQUENCE</scope>
    <source>
        <strain evidence="10">Zod_Metabat.24</strain>
    </source>
</reference>
<name>A0A9D8PMB6_9DELT</name>
<dbReference type="SFLD" id="SFLDG01082">
    <property type="entry name" value="B12-binding_domain_containing"/>
    <property type="match status" value="1"/>
</dbReference>
<keyword evidence="3" id="KW-0808">Transferase</keyword>
<keyword evidence="5" id="KW-0479">Metal-binding</keyword>
<comment type="caution">
    <text evidence="10">The sequence shown here is derived from an EMBL/GenBank/DDBJ whole genome shotgun (WGS) entry which is preliminary data.</text>
</comment>
<dbReference type="GO" id="GO:0046872">
    <property type="term" value="F:metal ion binding"/>
    <property type="evidence" value="ECO:0007669"/>
    <property type="project" value="UniProtKB-KW"/>
</dbReference>
<keyword evidence="6" id="KW-0408">Iron</keyword>
<dbReference type="Proteomes" id="UP000809273">
    <property type="component" value="Unassembled WGS sequence"/>
</dbReference>
<dbReference type="PANTHER" id="PTHR43409">
    <property type="entry name" value="ANAEROBIC MAGNESIUM-PROTOPORPHYRIN IX MONOMETHYL ESTER CYCLASE-RELATED"/>
    <property type="match status" value="1"/>
</dbReference>
<dbReference type="Pfam" id="PF04055">
    <property type="entry name" value="Radical_SAM"/>
    <property type="match status" value="1"/>
</dbReference>
<keyword evidence="4" id="KW-0949">S-adenosyl-L-methionine</keyword>
<dbReference type="CDD" id="cd02068">
    <property type="entry name" value="radical_SAM_B12_BD"/>
    <property type="match status" value="1"/>
</dbReference>
<proteinExistence type="predicted"/>
<dbReference type="GO" id="GO:0051539">
    <property type="term" value="F:4 iron, 4 sulfur cluster binding"/>
    <property type="evidence" value="ECO:0007669"/>
    <property type="project" value="UniProtKB-KW"/>
</dbReference>
<evidence type="ECO:0000259" key="8">
    <source>
        <dbReference type="PROSITE" id="PS51332"/>
    </source>
</evidence>
<dbReference type="InterPro" id="IPR006638">
    <property type="entry name" value="Elp3/MiaA/NifB-like_rSAM"/>
</dbReference>
<dbReference type="SMART" id="SM00729">
    <property type="entry name" value="Elp3"/>
    <property type="match status" value="1"/>
</dbReference>
<dbReference type="SFLD" id="SFLDG01123">
    <property type="entry name" value="methyltransferase_(Class_B)"/>
    <property type="match status" value="1"/>
</dbReference>
<evidence type="ECO:0000256" key="2">
    <source>
        <dbReference type="ARBA" id="ARBA00022603"/>
    </source>
</evidence>
<evidence type="ECO:0000256" key="5">
    <source>
        <dbReference type="ARBA" id="ARBA00022723"/>
    </source>
</evidence>
<accession>A0A9D8PMB6</accession>
<evidence type="ECO:0000259" key="9">
    <source>
        <dbReference type="PROSITE" id="PS51918"/>
    </source>
</evidence>
<dbReference type="PROSITE" id="PS51332">
    <property type="entry name" value="B12_BINDING"/>
    <property type="match status" value="1"/>
</dbReference>
<sequence length="451" mass="51089">MKVLLVHPHAPDVYHRLGFLLPPLGLAYLASTAREHGHEVDILDLNLTGGRGEIDFRRYDVVGISLDTSRYNRAVEIAKSAMDKGKIVVIGGPHATFTADEILGSGISDYVVRGEGEAIFAGLLDILEGGGDPRNVKGISFMRDGKVIKNPESPLQEDLGNIPFPARDILSMEKYKKLELGGRHITSLITSRGCPYNCDFCSSSKFSGTLWRKREAGDVVDEVESIVKDYGFGAVCFMDDCFTISPKRVIEICEEIGKRSIDVYWWCFSRGDIILKNEEMVRKMAESGCRYVFMGIESISDEILEKSNKNVKFSDSARAVDLLKEYNIETMGSFIIGWPEETRRMIKMTFRLSKKMGLGGVQYSILTPYPGTEIYNRYNDRIFEKDWEKFDCHHSVMRLDNLESGEIEGLLKRGFFSFYFTPRRIFRAIISPFLGRGVGLATIKKIWEYFK</sequence>
<dbReference type="InterPro" id="IPR058240">
    <property type="entry name" value="rSAM_sf"/>
</dbReference>
<keyword evidence="7" id="KW-0411">Iron-sulfur</keyword>
<evidence type="ECO:0000256" key="3">
    <source>
        <dbReference type="ARBA" id="ARBA00022679"/>
    </source>
</evidence>
<comment type="cofactor">
    <cofactor evidence="1">
        <name>[4Fe-4S] cluster</name>
        <dbReference type="ChEBI" id="CHEBI:49883"/>
    </cofactor>
</comment>
<dbReference type="Gene3D" id="3.40.50.280">
    <property type="entry name" value="Cobalamin-binding domain"/>
    <property type="match status" value="1"/>
</dbReference>
<dbReference type="SUPFAM" id="SSF102114">
    <property type="entry name" value="Radical SAM enzymes"/>
    <property type="match status" value="1"/>
</dbReference>
<dbReference type="InterPro" id="IPR034466">
    <property type="entry name" value="Methyltransferase_Class_B"/>
</dbReference>
<dbReference type="GO" id="GO:0003824">
    <property type="term" value="F:catalytic activity"/>
    <property type="evidence" value="ECO:0007669"/>
    <property type="project" value="InterPro"/>
</dbReference>
<dbReference type="EMBL" id="JAFGIX010000009">
    <property type="protein sequence ID" value="MBN1571893.1"/>
    <property type="molecule type" value="Genomic_DNA"/>
</dbReference>
<dbReference type="SFLD" id="SFLDS00029">
    <property type="entry name" value="Radical_SAM"/>
    <property type="match status" value="1"/>
</dbReference>
<dbReference type="PANTHER" id="PTHR43409:SF7">
    <property type="entry name" value="BLL1977 PROTEIN"/>
    <property type="match status" value="1"/>
</dbReference>
<evidence type="ECO:0000256" key="4">
    <source>
        <dbReference type="ARBA" id="ARBA00022691"/>
    </source>
</evidence>
<evidence type="ECO:0000313" key="11">
    <source>
        <dbReference type="Proteomes" id="UP000809273"/>
    </source>
</evidence>
<dbReference type="GO" id="GO:0031419">
    <property type="term" value="F:cobalamin binding"/>
    <property type="evidence" value="ECO:0007669"/>
    <property type="project" value="InterPro"/>
</dbReference>
<dbReference type="CDD" id="cd01335">
    <property type="entry name" value="Radical_SAM"/>
    <property type="match status" value="1"/>
</dbReference>
<dbReference type="Pfam" id="PF02310">
    <property type="entry name" value="B12-binding"/>
    <property type="match status" value="1"/>
</dbReference>
<dbReference type="GO" id="GO:0005829">
    <property type="term" value="C:cytosol"/>
    <property type="evidence" value="ECO:0007669"/>
    <property type="project" value="TreeGrafter"/>
</dbReference>
<dbReference type="InterPro" id="IPR006158">
    <property type="entry name" value="Cobalamin-bd"/>
</dbReference>
<evidence type="ECO:0000256" key="6">
    <source>
        <dbReference type="ARBA" id="ARBA00023004"/>
    </source>
</evidence>
<feature type="domain" description="Radical SAM core" evidence="9">
    <location>
        <begin position="180"/>
        <end position="400"/>
    </location>
</feature>
<keyword evidence="2" id="KW-0489">Methyltransferase</keyword>
<dbReference type="Gene3D" id="3.80.30.20">
    <property type="entry name" value="tm_1862 like domain"/>
    <property type="match status" value="1"/>
</dbReference>
<gene>
    <name evidence="10" type="ORF">JW984_01715</name>
</gene>
<protein>
    <submittedName>
        <fullName evidence="10">Cobalamin-dependent protein</fullName>
    </submittedName>
</protein>
<reference evidence="10" key="1">
    <citation type="journal article" date="2021" name="Environ. Microbiol.">
        <title>Genomic characterization of three novel Desulfobacterota classes expand the metabolic and phylogenetic diversity of the phylum.</title>
        <authorList>
            <person name="Murphy C.L."/>
            <person name="Biggerstaff J."/>
            <person name="Eichhorn A."/>
            <person name="Ewing E."/>
            <person name="Shahan R."/>
            <person name="Soriano D."/>
            <person name="Stewart S."/>
            <person name="VanMol K."/>
            <person name="Walker R."/>
            <person name="Walters P."/>
            <person name="Elshahed M.S."/>
            <person name="Youssef N.H."/>
        </authorList>
    </citation>
    <scope>NUCLEOTIDE SEQUENCE</scope>
    <source>
        <strain evidence="10">Zod_Metabat.24</strain>
    </source>
</reference>
<feature type="domain" description="B12-binding" evidence="8">
    <location>
        <begin position="9"/>
        <end position="134"/>
    </location>
</feature>
<dbReference type="AlphaFoldDB" id="A0A9D8PMB6"/>
<dbReference type="InterPro" id="IPR023404">
    <property type="entry name" value="rSAM_horseshoe"/>
</dbReference>
<dbReference type="InterPro" id="IPR007197">
    <property type="entry name" value="rSAM"/>
</dbReference>